<evidence type="ECO:0000313" key="3">
    <source>
        <dbReference type="Proteomes" id="UP000268162"/>
    </source>
</evidence>
<gene>
    <name evidence="2" type="ORF">BJ085DRAFT_31130</name>
</gene>
<proteinExistence type="predicted"/>
<evidence type="ECO:0000256" key="1">
    <source>
        <dbReference type="SAM" id="MobiDB-lite"/>
    </source>
</evidence>
<protein>
    <submittedName>
        <fullName evidence="2">Uncharacterized protein</fullName>
    </submittedName>
</protein>
<organism evidence="2 3">
    <name type="scientific">Dimargaris cristalligena</name>
    <dbReference type="NCBI Taxonomy" id="215637"/>
    <lineage>
        <taxon>Eukaryota</taxon>
        <taxon>Fungi</taxon>
        <taxon>Fungi incertae sedis</taxon>
        <taxon>Zoopagomycota</taxon>
        <taxon>Kickxellomycotina</taxon>
        <taxon>Dimargaritomycetes</taxon>
        <taxon>Dimargaritales</taxon>
        <taxon>Dimargaritaceae</taxon>
        <taxon>Dimargaris</taxon>
    </lineage>
</organism>
<feature type="region of interest" description="Disordered" evidence="1">
    <location>
        <begin position="164"/>
        <end position="319"/>
    </location>
</feature>
<feature type="region of interest" description="Disordered" evidence="1">
    <location>
        <begin position="84"/>
        <end position="141"/>
    </location>
</feature>
<evidence type="ECO:0000313" key="2">
    <source>
        <dbReference type="EMBL" id="RKP34146.1"/>
    </source>
</evidence>
<keyword evidence="3" id="KW-1185">Reference proteome</keyword>
<feature type="compositionally biased region" description="Polar residues" evidence="1">
    <location>
        <begin position="216"/>
        <end position="246"/>
    </location>
</feature>
<accession>A0A4P9ZLF8</accession>
<feature type="compositionally biased region" description="Polar residues" evidence="1">
    <location>
        <begin position="118"/>
        <end position="127"/>
    </location>
</feature>
<dbReference type="EMBL" id="ML003341">
    <property type="protein sequence ID" value="RKP34146.1"/>
    <property type="molecule type" value="Genomic_DNA"/>
</dbReference>
<dbReference type="Proteomes" id="UP000268162">
    <property type="component" value="Unassembled WGS sequence"/>
</dbReference>
<feature type="compositionally biased region" description="Polar residues" evidence="1">
    <location>
        <begin position="288"/>
        <end position="319"/>
    </location>
</feature>
<reference evidence="3" key="1">
    <citation type="journal article" date="2018" name="Nat. Microbiol.">
        <title>Leveraging single-cell genomics to expand the fungal tree of life.</title>
        <authorList>
            <person name="Ahrendt S.R."/>
            <person name="Quandt C.A."/>
            <person name="Ciobanu D."/>
            <person name="Clum A."/>
            <person name="Salamov A."/>
            <person name="Andreopoulos B."/>
            <person name="Cheng J.F."/>
            <person name="Woyke T."/>
            <person name="Pelin A."/>
            <person name="Henrissat B."/>
            <person name="Reynolds N.K."/>
            <person name="Benny G.L."/>
            <person name="Smith M.E."/>
            <person name="James T.Y."/>
            <person name="Grigoriev I.V."/>
        </authorList>
    </citation>
    <scope>NUCLEOTIDE SEQUENCE [LARGE SCALE GENOMIC DNA]</scope>
    <source>
        <strain evidence="3">RSA 468</strain>
    </source>
</reference>
<sequence length="319" mass="33482">MSHLAFASFYTTSPFRDRQLVTATVSDQTRTPRVPYQIGKWVRSDREIIYEDNVLSDSDDEMTVDNSPEIDPLEKEPLKIGDIVIPPVPTTKDAIAPSTSAELDAEDSAPIDVDSTPAEPQSPQTVPEPSMASVEAAITEPEAIDDAAATVASIIGTSEIDVVGTASSPSASSSGATGSPAAVATELPPTSPPITGYSRSSEPLPSELAAAVGATSPPSHRQPQSPDADQPVENSQAIEEPTTPTELSAAQTSAATTATAVESATTTHEPDEPQQETQMPSIAHMVHETSQPTPRLDSAATTFQTESFDTPDTNMETED</sequence>
<name>A0A4P9ZLF8_9FUNG</name>
<feature type="compositionally biased region" description="Low complexity" evidence="1">
    <location>
        <begin position="248"/>
        <end position="267"/>
    </location>
</feature>
<dbReference type="AlphaFoldDB" id="A0A4P9ZLF8"/>
<feature type="compositionally biased region" description="Low complexity" evidence="1">
    <location>
        <begin position="164"/>
        <end position="185"/>
    </location>
</feature>